<organism evidence="3 4">
    <name type="scientific">Aspergillus leporis</name>
    <dbReference type="NCBI Taxonomy" id="41062"/>
    <lineage>
        <taxon>Eukaryota</taxon>
        <taxon>Fungi</taxon>
        <taxon>Dikarya</taxon>
        <taxon>Ascomycota</taxon>
        <taxon>Pezizomycotina</taxon>
        <taxon>Eurotiomycetes</taxon>
        <taxon>Eurotiomycetidae</taxon>
        <taxon>Eurotiales</taxon>
        <taxon>Aspergillaceae</taxon>
        <taxon>Aspergillus</taxon>
        <taxon>Aspergillus subgen. Circumdati</taxon>
    </lineage>
</organism>
<dbReference type="InterPro" id="IPR011009">
    <property type="entry name" value="Kinase-like_dom_sf"/>
</dbReference>
<keyword evidence="4" id="KW-1185">Reference proteome</keyword>
<protein>
    <submittedName>
        <fullName evidence="3">Kinase-like domain-containing protein</fullName>
    </submittedName>
</protein>
<dbReference type="InterPro" id="IPR000719">
    <property type="entry name" value="Prot_kinase_dom"/>
</dbReference>
<feature type="domain" description="Protein kinase" evidence="2">
    <location>
        <begin position="28"/>
        <end position="295"/>
    </location>
</feature>
<gene>
    <name evidence="3" type="ORF">BDV29DRAFT_201515</name>
</gene>
<dbReference type="InterPro" id="IPR050235">
    <property type="entry name" value="CK1_Ser-Thr_kinase"/>
</dbReference>
<dbReference type="Gene3D" id="1.10.510.10">
    <property type="entry name" value="Transferase(Phosphotransferase) domain 1"/>
    <property type="match status" value="1"/>
</dbReference>
<dbReference type="OrthoDB" id="5800476at2759"/>
<name>A0A5N5X3V5_9EURO</name>
<proteinExistence type="predicted"/>
<evidence type="ECO:0000313" key="4">
    <source>
        <dbReference type="Proteomes" id="UP000326565"/>
    </source>
</evidence>
<dbReference type="Pfam" id="PF00069">
    <property type="entry name" value="Pkinase"/>
    <property type="match status" value="1"/>
</dbReference>
<dbReference type="AlphaFoldDB" id="A0A5N5X3V5"/>
<dbReference type="SUPFAM" id="SSF56112">
    <property type="entry name" value="Protein kinase-like (PK-like)"/>
    <property type="match status" value="1"/>
</dbReference>
<dbReference type="PANTHER" id="PTHR11909">
    <property type="entry name" value="CASEIN KINASE-RELATED"/>
    <property type="match status" value="1"/>
</dbReference>
<dbReference type="Proteomes" id="UP000326565">
    <property type="component" value="Unassembled WGS sequence"/>
</dbReference>
<dbReference type="GO" id="GO:0004672">
    <property type="term" value="F:protein kinase activity"/>
    <property type="evidence" value="ECO:0007669"/>
    <property type="project" value="InterPro"/>
</dbReference>
<dbReference type="EMBL" id="ML732217">
    <property type="protein sequence ID" value="KAB8074000.1"/>
    <property type="molecule type" value="Genomic_DNA"/>
</dbReference>
<keyword evidence="3" id="KW-0808">Transferase</keyword>
<evidence type="ECO:0000256" key="1">
    <source>
        <dbReference type="SAM" id="MobiDB-lite"/>
    </source>
</evidence>
<dbReference type="PROSITE" id="PS50011">
    <property type="entry name" value="PROTEIN_KINASE_DOM"/>
    <property type="match status" value="1"/>
</dbReference>
<dbReference type="GO" id="GO:0005524">
    <property type="term" value="F:ATP binding"/>
    <property type="evidence" value="ECO:0007669"/>
    <property type="project" value="InterPro"/>
</dbReference>
<keyword evidence="3" id="KW-0418">Kinase</keyword>
<feature type="region of interest" description="Disordered" evidence="1">
    <location>
        <begin position="317"/>
        <end position="341"/>
    </location>
</feature>
<evidence type="ECO:0000313" key="3">
    <source>
        <dbReference type="EMBL" id="KAB8074000.1"/>
    </source>
</evidence>
<reference evidence="3 4" key="1">
    <citation type="submission" date="2019-04" db="EMBL/GenBank/DDBJ databases">
        <title>Friends and foes A comparative genomics study of 23 Aspergillus species from section Flavi.</title>
        <authorList>
            <consortium name="DOE Joint Genome Institute"/>
            <person name="Kjaerbolling I."/>
            <person name="Vesth T."/>
            <person name="Frisvad J.C."/>
            <person name="Nybo J.L."/>
            <person name="Theobald S."/>
            <person name="Kildgaard S."/>
            <person name="Isbrandt T."/>
            <person name="Kuo A."/>
            <person name="Sato A."/>
            <person name="Lyhne E.K."/>
            <person name="Kogle M.E."/>
            <person name="Wiebenga A."/>
            <person name="Kun R.S."/>
            <person name="Lubbers R.J."/>
            <person name="Makela M.R."/>
            <person name="Barry K."/>
            <person name="Chovatia M."/>
            <person name="Clum A."/>
            <person name="Daum C."/>
            <person name="Haridas S."/>
            <person name="He G."/>
            <person name="LaButti K."/>
            <person name="Lipzen A."/>
            <person name="Mondo S."/>
            <person name="Riley R."/>
            <person name="Salamov A."/>
            <person name="Simmons B.A."/>
            <person name="Magnuson J.K."/>
            <person name="Henrissat B."/>
            <person name="Mortensen U.H."/>
            <person name="Larsen T.O."/>
            <person name="Devries R.P."/>
            <person name="Grigoriev I.V."/>
            <person name="Machida M."/>
            <person name="Baker S.E."/>
            <person name="Andersen M.R."/>
        </authorList>
    </citation>
    <scope>NUCLEOTIDE SEQUENCE [LARGE SCALE GENOMIC DNA]</scope>
    <source>
        <strain evidence="3 4">CBS 151.66</strain>
    </source>
</reference>
<evidence type="ECO:0000259" key="2">
    <source>
        <dbReference type="PROSITE" id="PS50011"/>
    </source>
</evidence>
<sequence>MPHVVDMNPRERQKANPKVPDSFIQKRFELYKFLGGGAEGSVYKALDHRTGTKVAVKIANRVKDSGIVSHEYEVRAYDSLYRLDGIPKLYWAGQERDYYCMVIQLMGPSLQGLIYEVGGKFSLKTTLLLANQLLFRLEGFHKKGWLHRDIKPSNILIGVGKDAIRPYLADLGLAEKYRPPYAEERYKTLKLLGTELYASWNAHYNRRQSYTDDLESLGYMLIEFMRGDLPWENINTSNRDHRHAAVANLKSETPLSVLCQGLPREFEEYFNHIFSVEHGEMPDYNYLTKNFRKLFYRSGFREDMVYDWTPGRENKLKTREREKEREKHEDCGIRRCKRRKT</sequence>
<feature type="compositionally biased region" description="Basic and acidic residues" evidence="1">
    <location>
        <begin position="317"/>
        <end position="333"/>
    </location>
</feature>
<dbReference type="SMART" id="SM00220">
    <property type="entry name" value="S_TKc"/>
    <property type="match status" value="1"/>
</dbReference>
<accession>A0A5N5X3V5</accession>